<dbReference type="EMBL" id="MU006613">
    <property type="protein sequence ID" value="KAF2742171.1"/>
    <property type="molecule type" value="Genomic_DNA"/>
</dbReference>
<dbReference type="Proteomes" id="UP000799440">
    <property type="component" value="Unassembled WGS sequence"/>
</dbReference>
<reference evidence="1" key="1">
    <citation type="journal article" date="2020" name="Stud. Mycol.">
        <title>101 Dothideomycetes genomes: a test case for predicting lifestyles and emergence of pathogens.</title>
        <authorList>
            <person name="Haridas S."/>
            <person name="Albert R."/>
            <person name="Binder M."/>
            <person name="Bloem J."/>
            <person name="Labutti K."/>
            <person name="Salamov A."/>
            <person name="Andreopoulos B."/>
            <person name="Baker S."/>
            <person name="Barry K."/>
            <person name="Bills G."/>
            <person name="Bluhm B."/>
            <person name="Cannon C."/>
            <person name="Castanera R."/>
            <person name="Culley D."/>
            <person name="Daum C."/>
            <person name="Ezra D."/>
            <person name="Gonzalez J."/>
            <person name="Henrissat B."/>
            <person name="Kuo A."/>
            <person name="Liang C."/>
            <person name="Lipzen A."/>
            <person name="Lutzoni F."/>
            <person name="Magnuson J."/>
            <person name="Mondo S."/>
            <person name="Nolan M."/>
            <person name="Ohm R."/>
            <person name="Pangilinan J."/>
            <person name="Park H.-J."/>
            <person name="Ramirez L."/>
            <person name="Alfaro M."/>
            <person name="Sun H."/>
            <person name="Tritt A."/>
            <person name="Yoshinaga Y."/>
            <person name="Zwiers L.-H."/>
            <person name="Turgeon B."/>
            <person name="Goodwin S."/>
            <person name="Spatafora J."/>
            <person name="Crous P."/>
            <person name="Grigoriev I."/>
        </authorList>
    </citation>
    <scope>NUCLEOTIDE SEQUENCE</scope>
    <source>
        <strain evidence="1">CBS 119925</strain>
    </source>
</reference>
<dbReference type="AlphaFoldDB" id="A0A6A6UYK8"/>
<protein>
    <submittedName>
        <fullName evidence="1">Uncharacterized protein</fullName>
    </submittedName>
</protein>
<name>A0A6A6UYK8_9PLEO</name>
<organism evidence="1 2">
    <name type="scientific">Sporormia fimetaria CBS 119925</name>
    <dbReference type="NCBI Taxonomy" id="1340428"/>
    <lineage>
        <taxon>Eukaryota</taxon>
        <taxon>Fungi</taxon>
        <taxon>Dikarya</taxon>
        <taxon>Ascomycota</taxon>
        <taxon>Pezizomycotina</taxon>
        <taxon>Dothideomycetes</taxon>
        <taxon>Pleosporomycetidae</taxon>
        <taxon>Pleosporales</taxon>
        <taxon>Sporormiaceae</taxon>
        <taxon>Sporormia</taxon>
    </lineage>
</organism>
<evidence type="ECO:0000313" key="1">
    <source>
        <dbReference type="EMBL" id="KAF2742171.1"/>
    </source>
</evidence>
<gene>
    <name evidence="1" type="ORF">M011DRAFT_490752</name>
</gene>
<proteinExistence type="predicted"/>
<sequence>MNELYFIAKEPDVKFAEELLTRIFGGYFYHSELDLGKAGTATSNVTDPTIWKGVEDLTKKLKWVSANTKKLREDNQDYDAKDTADTAREPDDAIARFDEEAMYWLEDKTIEMERKADTLIDAIQSIDGLLYNREDTDSELVQAMRGSMLVSVHIARHMYKWE</sequence>
<accession>A0A6A6UYK8</accession>
<keyword evidence="2" id="KW-1185">Reference proteome</keyword>
<evidence type="ECO:0000313" key="2">
    <source>
        <dbReference type="Proteomes" id="UP000799440"/>
    </source>
</evidence>